<evidence type="ECO:0000313" key="1">
    <source>
        <dbReference type="EMBL" id="XCA32984.1"/>
    </source>
</evidence>
<dbReference type="EMBL" id="CP158586">
    <property type="protein sequence ID" value="XCA32984.1"/>
    <property type="molecule type" value="Genomic_DNA"/>
</dbReference>
<gene>
    <name evidence="1" type="ORF">ABS808_04175</name>
</gene>
<protein>
    <submittedName>
        <fullName evidence="1">Uncharacterized protein</fullName>
    </submittedName>
</protein>
<proteinExistence type="predicted"/>
<sequence length="119" mass="13636">MTYTLNLQNVTYFTADANPILTGPKHYNIKMQNPGIGATTQLILNNSKHVASYWERTDDEVGDKIFDCEFNYIDESTGATKRIFEVHGLKLDRRVEYDAENHVATVVINENNDHLDLFI</sequence>
<dbReference type="AlphaFoldDB" id="A0AAU7YJL1"/>
<accession>A0AAU7YJL1</accession>
<reference evidence="1" key="1">
    <citation type="submission" date="2024-06" db="EMBL/GenBank/DDBJ databases">
        <title>Genome assembly of the Polyergus mexicanus.</title>
        <authorList>
            <person name="Cash E."/>
            <person name="Tustsui N.D."/>
            <person name="Ward P."/>
            <person name="Nguyen O."/>
            <person name="Sahasrabudhe R."/>
            <person name="Fairbairn C.W."/>
            <person name="Seligmann W.E."/>
            <person name="Sacco S."/>
            <person name="Beraut E."/>
            <person name="Miller C."/>
            <person name="Toffelmier E."/>
            <person name="Shaffer H.B."/>
        </authorList>
    </citation>
    <scope>NUCLEOTIDE SEQUENCE</scope>
    <source>
        <strain evidence="1">NDT 795.1</strain>
    </source>
</reference>
<name>A0AAU7YJL1_9RICK</name>
<organism evidence="1">
    <name type="scientific">Wolbachia endosymbiont of Polyergus mexicanus</name>
    <dbReference type="NCBI Taxonomy" id="3171167"/>
    <lineage>
        <taxon>Bacteria</taxon>
        <taxon>Pseudomonadati</taxon>
        <taxon>Pseudomonadota</taxon>
        <taxon>Alphaproteobacteria</taxon>
        <taxon>Rickettsiales</taxon>
        <taxon>Anaplasmataceae</taxon>
        <taxon>Wolbachieae</taxon>
        <taxon>Wolbachia</taxon>
    </lineage>
</organism>